<dbReference type="Proteomes" id="UP000294641">
    <property type="component" value="Unassembled WGS sequence"/>
</dbReference>
<dbReference type="HAMAP" id="MF_01448">
    <property type="entry name" value="UPF0473"/>
    <property type="match status" value="1"/>
</dbReference>
<keyword evidence="6" id="KW-1185">Reference proteome</keyword>
<evidence type="ECO:0000313" key="6">
    <source>
        <dbReference type="Proteomes" id="UP000294641"/>
    </source>
</evidence>
<proteinExistence type="inferred from homology"/>
<dbReference type="PANTHER" id="PTHR40066:SF1">
    <property type="entry name" value="UPF0473 PROTEIN CBO2561_CLC_2432"/>
    <property type="match status" value="1"/>
</dbReference>
<dbReference type="EMBL" id="SNZG01000001">
    <property type="protein sequence ID" value="TDR44291.1"/>
    <property type="molecule type" value="Genomic_DNA"/>
</dbReference>
<dbReference type="Proteomes" id="UP000254330">
    <property type="component" value="Unassembled WGS sequence"/>
</dbReference>
<evidence type="ECO:0000313" key="5">
    <source>
        <dbReference type="Proteomes" id="UP000254330"/>
    </source>
</evidence>
<reference evidence="4 6" key="2">
    <citation type="submission" date="2019-03" db="EMBL/GenBank/DDBJ databases">
        <title>Genomic Encyclopedia of Type Strains, Phase IV (KMG-IV): sequencing the most valuable type-strain genomes for metagenomic binning, comparative biology and taxonomic classification.</title>
        <authorList>
            <person name="Goeker M."/>
        </authorList>
    </citation>
    <scope>NUCLEOTIDE SEQUENCE [LARGE SCALE GENOMIC DNA]</scope>
    <source>
        <strain evidence="4 6">DSM 20580</strain>
    </source>
</reference>
<dbReference type="PANTHER" id="PTHR40066">
    <property type="entry name" value="UPF0473 PROTEIN CBO2561/CLC_2432"/>
    <property type="match status" value="1"/>
</dbReference>
<comment type="caution">
    <text evidence="3">The sequence shown here is derived from an EMBL/GenBank/DDBJ whole genome shotgun (WGS) entry which is preliminary data.</text>
</comment>
<accession>A0A2U3AHQ0</accession>
<evidence type="ECO:0000256" key="1">
    <source>
        <dbReference type="ARBA" id="ARBA00008439"/>
    </source>
</evidence>
<evidence type="ECO:0000256" key="2">
    <source>
        <dbReference type="HAMAP-Rule" id="MF_01448"/>
    </source>
</evidence>
<dbReference type="OrthoDB" id="2086132at2"/>
<organism evidence="3 5">
    <name type="scientific">Kurthia zopfii</name>
    <dbReference type="NCBI Taxonomy" id="1650"/>
    <lineage>
        <taxon>Bacteria</taxon>
        <taxon>Bacillati</taxon>
        <taxon>Bacillota</taxon>
        <taxon>Bacilli</taxon>
        <taxon>Bacillales</taxon>
        <taxon>Caryophanaceae</taxon>
        <taxon>Kurthia</taxon>
    </lineage>
</organism>
<sequence>MTNEQQNTITVVDEEGNEILCEILTIVESEEFGKNFVLYSEIGSEDEDGFVQIMASSFTPAENGEDGELQPIETEEEWAYLEEVIEQLDDENEEA</sequence>
<evidence type="ECO:0000313" key="3">
    <source>
        <dbReference type="EMBL" id="STX10103.1"/>
    </source>
</evidence>
<dbReference type="InterPro" id="IPR009711">
    <property type="entry name" value="UPF0473"/>
</dbReference>
<protein>
    <recommendedName>
        <fullName evidence="2">UPF0473 protein DFR61_101130</fullName>
    </recommendedName>
</protein>
<reference evidence="3 5" key="1">
    <citation type="submission" date="2018-06" db="EMBL/GenBank/DDBJ databases">
        <authorList>
            <consortium name="Pathogen Informatics"/>
            <person name="Doyle S."/>
        </authorList>
    </citation>
    <scope>NUCLEOTIDE SEQUENCE [LARGE SCALE GENOMIC DNA]</scope>
    <source>
        <strain evidence="3 5">NCTC10597</strain>
    </source>
</reference>
<gene>
    <name evidence="4" type="ORF">DFR61_101130</name>
    <name evidence="3" type="ORF">NCTC10597_01813</name>
</gene>
<name>A0A2U3AHQ0_9BACL</name>
<dbReference type="Pfam" id="PF06949">
    <property type="entry name" value="DUF1292"/>
    <property type="match status" value="1"/>
</dbReference>
<dbReference type="EMBL" id="UGNP01000001">
    <property type="protein sequence ID" value="STX10103.1"/>
    <property type="molecule type" value="Genomic_DNA"/>
</dbReference>
<comment type="similarity">
    <text evidence="1 2">Belongs to the UPF0473 family.</text>
</comment>
<dbReference type="RefSeq" id="WP_109348323.1">
    <property type="nucleotide sequence ID" value="NZ_BJUE01000001.1"/>
</dbReference>
<dbReference type="AlphaFoldDB" id="A0A2U3AHQ0"/>
<evidence type="ECO:0000313" key="4">
    <source>
        <dbReference type="EMBL" id="TDR44291.1"/>
    </source>
</evidence>